<dbReference type="EC" id="2.4.2.37" evidence="1"/>
<proteinExistence type="predicted"/>
<dbReference type="InterPro" id="IPR009953">
    <property type="entry name" value="DRA_trans"/>
</dbReference>
<gene>
    <name evidence="1" type="ORF">MNBD_GAMMA25-1763</name>
</gene>
<accession>A0A3B1BZM0</accession>
<organism evidence="1">
    <name type="scientific">hydrothermal vent metagenome</name>
    <dbReference type="NCBI Taxonomy" id="652676"/>
    <lineage>
        <taxon>unclassified sequences</taxon>
        <taxon>metagenomes</taxon>
        <taxon>ecological metagenomes</taxon>
    </lineage>
</organism>
<reference evidence="1" key="1">
    <citation type="submission" date="2018-06" db="EMBL/GenBank/DDBJ databases">
        <authorList>
            <person name="Zhirakovskaya E."/>
        </authorList>
    </citation>
    <scope>NUCLEOTIDE SEQUENCE</scope>
</reference>
<dbReference type="EMBL" id="UOFY01000045">
    <property type="protein sequence ID" value="VAX10087.1"/>
    <property type="molecule type" value="Genomic_DNA"/>
</dbReference>
<sequence>MIDNNIHDNSVATKTSLPASARLPINRCNLPAVILGGLSFQQQPTALCLDGINESHASLFAALNTIQSHQQRAEYFMNYMTVQFRMHRLEDAGLMQGETNKRHKADYLRMLRGWLFDADSREAAVLKSWVESRFGLLTRYHKGALADFSGNNYQLYLHERAQGLYATNALEAQFDLLYSYCQYELGLTYSELQCIALYRGVNKIDSYEILARNGKRQATVLLNNLNSFTRNYERAGEFGDYIMETQAPWQKILFYSNLLPGIFSGEEEVLLIGGVYKVNISL</sequence>
<dbReference type="GO" id="GO:0009399">
    <property type="term" value="P:nitrogen fixation"/>
    <property type="evidence" value="ECO:0007669"/>
    <property type="project" value="InterPro"/>
</dbReference>
<evidence type="ECO:0000313" key="1">
    <source>
        <dbReference type="EMBL" id="VAX10087.1"/>
    </source>
</evidence>
<keyword evidence="1" id="KW-0328">Glycosyltransferase</keyword>
<dbReference type="GO" id="GO:0030701">
    <property type="term" value="F:NAD+-dinitrogen-reductase ADP-D-ribosyltransferase activity"/>
    <property type="evidence" value="ECO:0007669"/>
    <property type="project" value="UniProtKB-EC"/>
</dbReference>
<dbReference type="Pfam" id="PF07357">
    <property type="entry name" value="DRAT"/>
    <property type="match status" value="1"/>
</dbReference>
<dbReference type="AlphaFoldDB" id="A0A3B1BZM0"/>
<protein>
    <submittedName>
        <fullName evidence="1">NAD(+)--dinitrogen-reductase ADP-D-ribosyltransferase</fullName>
        <ecNumber evidence="1">2.4.2.37</ecNumber>
    </submittedName>
</protein>
<keyword evidence="1" id="KW-0808">Transferase</keyword>
<name>A0A3B1BZM0_9ZZZZ</name>